<comment type="caution">
    <text evidence="1">The sequence shown here is derived from an EMBL/GenBank/DDBJ whole genome shotgun (WGS) entry which is preliminary data.</text>
</comment>
<protein>
    <submittedName>
        <fullName evidence="1">Uncharacterized protein</fullName>
    </submittedName>
</protein>
<dbReference type="EMBL" id="PYGA01000016">
    <property type="protein sequence ID" value="PSK93735.1"/>
    <property type="molecule type" value="Genomic_DNA"/>
</dbReference>
<keyword evidence="2" id="KW-1185">Reference proteome</keyword>
<dbReference type="Proteomes" id="UP000240542">
    <property type="component" value="Unassembled WGS sequence"/>
</dbReference>
<reference evidence="1 2" key="1">
    <citation type="submission" date="2018-03" db="EMBL/GenBank/DDBJ databases">
        <title>Genomic Encyclopedia of Archaeal and Bacterial Type Strains, Phase II (KMG-II): from individual species to whole genera.</title>
        <authorList>
            <person name="Goeker M."/>
        </authorList>
    </citation>
    <scope>NUCLEOTIDE SEQUENCE [LARGE SCALE GENOMIC DNA]</scope>
    <source>
        <strain evidence="1 2">DSM 45312</strain>
    </source>
</reference>
<evidence type="ECO:0000313" key="2">
    <source>
        <dbReference type="Proteomes" id="UP000240542"/>
    </source>
</evidence>
<proteinExistence type="predicted"/>
<dbReference type="AlphaFoldDB" id="A0A2P8D942"/>
<name>A0A2P8D942_9ACTN</name>
<organism evidence="1 2">
    <name type="scientific">Murinocardiopsis flavida</name>
    <dbReference type="NCBI Taxonomy" id="645275"/>
    <lineage>
        <taxon>Bacteria</taxon>
        <taxon>Bacillati</taxon>
        <taxon>Actinomycetota</taxon>
        <taxon>Actinomycetes</taxon>
        <taxon>Streptosporangiales</taxon>
        <taxon>Nocardiopsidaceae</taxon>
        <taxon>Murinocardiopsis</taxon>
    </lineage>
</organism>
<evidence type="ECO:0000313" key="1">
    <source>
        <dbReference type="EMBL" id="PSK93735.1"/>
    </source>
</evidence>
<gene>
    <name evidence="1" type="ORF">CLV63_116142</name>
</gene>
<sequence>MADDGGTQVGGSDAGTEVAALLDAVPLFAPEGTAERGRISATTTAPGAAAPDRVVVDFGWRSSDARLDLEIATRRVIGDGGDPARQLRLLCAERDFMEARARGRADWSDPPRHGAADYSSTPIAIDGRPHTFTVLSSPGAWTACAHVPGGFAVRLFAPAPPAGLALRRITDTADLEPARGQG</sequence>
<dbReference type="RefSeq" id="WP_245928967.1">
    <property type="nucleotide sequence ID" value="NZ_PYGA01000016.1"/>
</dbReference>
<accession>A0A2P8D942</accession>